<feature type="modified residue" description="N6-carboxylysine" evidence="15">
    <location>
        <position position="124"/>
    </location>
</feature>
<sequence length="620" mass="65627">MAGYRSRTTTHGRNMAGARSLWRATGMTDADFGKPIIAVANSFTQFVPGHVHLKDLGQLVCEAIAEAGGVGREFNTIAVDDGIAMGHGGMLYSLPSRELIADAVEYMVNAHCADALVCISNCDKITPGMLMAAMRLNIPVVFVSGGPMEAGHVKDGEIDKAIDLVSSMVAAAAPGVTQEESDIIERSACPTCGSCSGMFTANSMNCLTEALGLSLPGNGSLLATHADRRELFMNAGRLVVDLAKRYYEQGDSSVLPRSIATFEAFENAMTVDIAMGGSTNTVLHLLAAAHEGEVPFTMADIDRLSRRVSNLCKVAPSKADVHMENVHRAGGVQAIMGELDRMNLLHHDLPMVHAKSVAEALAQWDIGGKTATDEARTFYKAAPGGVRTTQAFSQASRYKELDLDREKGAIRSGDHAFSKEGGLAVLYGNIAEDGAIVKTAGVAEGLLTFSGPARVFESQDAAVSAILGDRIKAGDVVVIRYEGPKGGPGMQEMLYPTSYLKSKGLAESCALITDGRFSGGSSGLSIGHISPEAAEGGEIGLIEDGDTIEINIPSRVLRVALPESELSARRQKMDDRGVEAWKPVRDRVVSTALKAYAALTTSAARGAVRDLAQLDRRSSR</sequence>
<dbReference type="InterPro" id="IPR042096">
    <property type="entry name" value="Dihydro-acid_dehy_C"/>
</dbReference>
<keyword evidence="9 15" id="KW-0456">Lyase</keyword>
<evidence type="ECO:0000256" key="11">
    <source>
        <dbReference type="ARBA" id="ARBA00029304"/>
    </source>
</evidence>
<dbReference type="InterPro" id="IPR000581">
    <property type="entry name" value="ILV_EDD_N"/>
</dbReference>
<proteinExistence type="inferred from homology"/>
<keyword evidence="10 15" id="KW-0100">Branched-chain amino acid biosynthesis</keyword>
<evidence type="ECO:0000259" key="17">
    <source>
        <dbReference type="Pfam" id="PF24877"/>
    </source>
</evidence>
<dbReference type="SUPFAM" id="SSF143975">
    <property type="entry name" value="IlvD/EDD N-terminal domain-like"/>
    <property type="match status" value="1"/>
</dbReference>
<dbReference type="GO" id="GO:0004160">
    <property type="term" value="F:dihydroxy-acid dehydratase activity"/>
    <property type="evidence" value="ECO:0007669"/>
    <property type="project" value="UniProtKB-EC"/>
</dbReference>
<comment type="function">
    <text evidence="15">Functions in the biosynthesis of branched-chain amino acids. Catalyzes the dehydration of (2R,3R)-2,3-dihydroxy-3-methylpentanoate (2,3-dihydroxy-3-methylvalerate) into 2-oxo-3-methylpentanoate (2-oxo-3-methylvalerate) and of (2R)-2,3-dihydroxy-3-methylbutanoate (2,3-dihydroxyisovalerate) into 2-oxo-3-methylbutanoate (2-oxoisovalerate), the penultimate precursor to L-isoleucine and L-valine, respectively.</text>
</comment>
<evidence type="ECO:0000256" key="5">
    <source>
        <dbReference type="ARBA" id="ARBA00022723"/>
    </source>
</evidence>
<name>A0ABX0JZI2_9PROT</name>
<evidence type="ECO:0000259" key="16">
    <source>
        <dbReference type="Pfam" id="PF00920"/>
    </source>
</evidence>
<evidence type="ECO:0000256" key="1">
    <source>
        <dbReference type="ARBA" id="ARBA00001946"/>
    </source>
</evidence>
<feature type="active site" description="Proton acceptor" evidence="15">
    <location>
        <position position="518"/>
    </location>
</feature>
<dbReference type="PROSITE" id="PS00886">
    <property type="entry name" value="ILVD_EDD_1"/>
    <property type="match status" value="1"/>
</dbReference>
<dbReference type="PANTHER" id="PTHR43661">
    <property type="entry name" value="D-XYLONATE DEHYDRATASE"/>
    <property type="match status" value="1"/>
</dbReference>
<dbReference type="PANTHER" id="PTHR43661:SF3">
    <property type="entry name" value="D-XYLONATE DEHYDRATASE YAGF-RELATED"/>
    <property type="match status" value="1"/>
</dbReference>
<dbReference type="EC" id="4.2.1.9" evidence="14 15"/>
<dbReference type="Proteomes" id="UP000631653">
    <property type="component" value="Unassembled WGS sequence"/>
</dbReference>
<dbReference type="Pfam" id="PF00920">
    <property type="entry name" value="ILVD_EDD_N"/>
    <property type="match status" value="1"/>
</dbReference>
<keyword evidence="7 15" id="KW-0408">Iron</keyword>
<evidence type="ECO:0000256" key="6">
    <source>
        <dbReference type="ARBA" id="ARBA00022842"/>
    </source>
</evidence>
<feature type="binding site" evidence="15">
    <location>
        <position position="492"/>
    </location>
    <ligand>
        <name>Mg(2+)</name>
        <dbReference type="ChEBI" id="CHEBI:18420"/>
    </ligand>
</feature>
<keyword evidence="6 15" id="KW-0460">Magnesium</keyword>
<evidence type="ECO:0000256" key="2">
    <source>
        <dbReference type="ARBA" id="ARBA00006486"/>
    </source>
</evidence>
<dbReference type="InterPro" id="IPR020558">
    <property type="entry name" value="DiOHA_6PGluconate_deHydtase_CS"/>
</dbReference>
<dbReference type="NCBIfam" id="NF009103">
    <property type="entry name" value="PRK12448.1"/>
    <property type="match status" value="1"/>
</dbReference>
<dbReference type="InterPro" id="IPR004404">
    <property type="entry name" value="DihydroxyA_deHydtase"/>
</dbReference>
<accession>A0ABX0JZI2</accession>
<evidence type="ECO:0000313" key="19">
    <source>
        <dbReference type="Proteomes" id="UP000631653"/>
    </source>
</evidence>
<evidence type="ECO:0000256" key="14">
    <source>
        <dbReference type="ARBA" id="ARBA00029490"/>
    </source>
</evidence>
<comment type="cofactor">
    <cofactor evidence="15">
        <name>[2Fe-2S] cluster</name>
        <dbReference type="ChEBI" id="CHEBI:190135"/>
    </cofactor>
    <text evidence="15">Binds 1 [2Fe-2S] cluster per subunit. This cluster acts as a Lewis acid cofactor.</text>
</comment>
<comment type="subunit">
    <text evidence="15">Homodimer.</text>
</comment>
<evidence type="ECO:0000256" key="3">
    <source>
        <dbReference type="ARBA" id="ARBA00022605"/>
    </source>
</evidence>
<evidence type="ECO:0000313" key="18">
    <source>
        <dbReference type="EMBL" id="NHN88264.1"/>
    </source>
</evidence>
<feature type="binding site" description="via carbamate group" evidence="15">
    <location>
        <position position="124"/>
    </location>
    <ligand>
        <name>Mg(2+)</name>
        <dbReference type="ChEBI" id="CHEBI:18420"/>
    </ligand>
</feature>
<evidence type="ECO:0000256" key="13">
    <source>
        <dbReference type="ARBA" id="ARBA00029437"/>
    </source>
</evidence>
<keyword evidence="4 15" id="KW-0001">2Fe-2S</keyword>
<comment type="caution">
    <text evidence="18">The sequence shown here is derived from an EMBL/GenBank/DDBJ whole genome shotgun (WGS) entry which is preliminary data.</text>
</comment>
<evidence type="ECO:0000256" key="9">
    <source>
        <dbReference type="ARBA" id="ARBA00023239"/>
    </source>
</evidence>
<reference evidence="18 19" key="1">
    <citation type="journal article" date="2020" name="Int. J. Syst. Evol. Microbiol.">
        <title>Novel acetic acid bacteria from cider fermentations: Acetobacter conturbans sp. nov. and Acetobacter fallax sp. nov.</title>
        <authorList>
            <person name="Sombolestani A.S."/>
            <person name="Cleenwerck I."/>
            <person name="Cnockaert M."/>
            <person name="Borremans W."/>
            <person name="Wieme A.D."/>
            <person name="De Vuyst L."/>
            <person name="Vandamme P."/>
        </authorList>
    </citation>
    <scope>NUCLEOTIDE SEQUENCE [LARGE SCALE GENOMIC DNA]</scope>
    <source>
        <strain evidence="18 19">LMG 1627</strain>
    </source>
</reference>
<dbReference type="EMBL" id="WOSY01000005">
    <property type="protein sequence ID" value="NHN88264.1"/>
    <property type="molecule type" value="Genomic_DNA"/>
</dbReference>
<comment type="similarity">
    <text evidence="2 15">Belongs to the IlvD/Edd family.</text>
</comment>
<feature type="binding site" evidence="15">
    <location>
        <position position="123"/>
    </location>
    <ligand>
        <name>Mg(2+)</name>
        <dbReference type="ChEBI" id="CHEBI:18420"/>
    </ligand>
</feature>
<protein>
    <recommendedName>
        <fullName evidence="14 15">Dihydroxy-acid dehydratase</fullName>
        <shortName evidence="15">DAD</shortName>
        <ecNumber evidence="14 15">4.2.1.9</ecNumber>
    </recommendedName>
</protein>
<comment type="pathway">
    <text evidence="12 15">Amino-acid biosynthesis; L-valine biosynthesis; L-valine from pyruvate: step 3/4.</text>
</comment>
<evidence type="ECO:0000256" key="4">
    <source>
        <dbReference type="ARBA" id="ARBA00022714"/>
    </source>
</evidence>
<dbReference type="NCBIfam" id="TIGR00110">
    <property type="entry name" value="ilvD"/>
    <property type="match status" value="1"/>
</dbReference>
<gene>
    <name evidence="15 18" type="primary">ilvD</name>
    <name evidence="18" type="ORF">GOB81_06435</name>
</gene>
<dbReference type="PROSITE" id="PS00887">
    <property type="entry name" value="ILVD_EDD_2"/>
    <property type="match status" value="1"/>
</dbReference>
<feature type="domain" description="Dihydroxy-acid/6-phosphogluconate dehydratase N-terminal" evidence="16">
    <location>
        <begin position="34"/>
        <end position="359"/>
    </location>
</feature>
<organism evidence="18 19">
    <name type="scientific">Acetobacter conturbans</name>
    <dbReference type="NCBI Taxonomy" id="1737472"/>
    <lineage>
        <taxon>Bacteria</taxon>
        <taxon>Pseudomonadati</taxon>
        <taxon>Pseudomonadota</taxon>
        <taxon>Alphaproteobacteria</taxon>
        <taxon>Acetobacterales</taxon>
        <taxon>Acetobacteraceae</taxon>
        <taxon>Acetobacter</taxon>
    </lineage>
</organism>
<keyword evidence="5 15" id="KW-0479">Metal-binding</keyword>
<dbReference type="HAMAP" id="MF_00012">
    <property type="entry name" value="IlvD"/>
    <property type="match status" value="1"/>
</dbReference>
<evidence type="ECO:0000256" key="12">
    <source>
        <dbReference type="ARBA" id="ARBA00029436"/>
    </source>
</evidence>
<feature type="domain" description="Dihydroxy-acid/6-phosphogluconate dehydratase C-terminal" evidence="17">
    <location>
        <begin position="410"/>
        <end position="607"/>
    </location>
</feature>
<dbReference type="Pfam" id="PF24877">
    <property type="entry name" value="ILV_EDD_C"/>
    <property type="match status" value="1"/>
</dbReference>
<evidence type="ECO:0000256" key="7">
    <source>
        <dbReference type="ARBA" id="ARBA00023004"/>
    </source>
</evidence>
<comment type="caution">
    <text evidence="15">Lacks conserved residue(s) required for the propagation of feature annotation.</text>
</comment>
<keyword evidence="8 15" id="KW-0411">Iron-sulfur</keyword>
<evidence type="ECO:0000256" key="15">
    <source>
        <dbReference type="HAMAP-Rule" id="MF_00012"/>
    </source>
</evidence>
<comment type="pathway">
    <text evidence="13 15">Amino-acid biosynthesis; L-isoleucine biosynthesis; L-isoleucine from 2-oxobutanoate: step 3/4.</text>
</comment>
<feature type="binding site" evidence="15">
    <location>
        <position position="81"/>
    </location>
    <ligand>
        <name>Mg(2+)</name>
        <dbReference type="ChEBI" id="CHEBI:18420"/>
    </ligand>
</feature>
<evidence type="ECO:0000256" key="10">
    <source>
        <dbReference type="ARBA" id="ARBA00023304"/>
    </source>
</evidence>
<evidence type="ECO:0000256" key="8">
    <source>
        <dbReference type="ARBA" id="ARBA00023014"/>
    </source>
</evidence>
<keyword evidence="19" id="KW-1185">Reference proteome</keyword>
<dbReference type="RefSeq" id="WP_173569573.1">
    <property type="nucleotide sequence ID" value="NZ_WOSY01000005.1"/>
</dbReference>
<keyword evidence="3 15" id="KW-0028">Amino-acid biosynthesis</keyword>
<dbReference type="InterPro" id="IPR037237">
    <property type="entry name" value="IlvD/EDD_N"/>
</dbReference>
<comment type="catalytic activity">
    <reaction evidence="15">
        <text>(2R,3R)-2,3-dihydroxy-3-methylpentanoate = (S)-3-methyl-2-oxopentanoate + H2O</text>
        <dbReference type="Rhea" id="RHEA:27694"/>
        <dbReference type="ChEBI" id="CHEBI:15377"/>
        <dbReference type="ChEBI" id="CHEBI:35146"/>
        <dbReference type="ChEBI" id="CHEBI:49258"/>
        <dbReference type="EC" id="4.2.1.9"/>
    </reaction>
</comment>
<comment type="catalytic activity">
    <reaction evidence="11">
        <text>(2R)-2,3-dihydroxy-3-methylbutanoate = 3-methyl-2-oxobutanoate + H2O</text>
        <dbReference type="Rhea" id="RHEA:24809"/>
        <dbReference type="ChEBI" id="CHEBI:11851"/>
        <dbReference type="ChEBI" id="CHEBI:15377"/>
        <dbReference type="ChEBI" id="CHEBI:49072"/>
        <dbReference type="EC" id="4.2.1.9"/>
    </reaction>
    <physiologicalReaction direction="left-to-right" evidence="11">
        <dbReference type="Rhea" id="RHEA:24810"/>
    </physiologicalReaction>
</comment>
<dbReference type="SUPFAM" id="SSF52016">
    <property type="entry name" value="LeuD/IlvD-like"/>
    <property type="match status" value="1"/>
</dbReference>
<dbReference type="InterPro" id="IPR056740">
    <property type="entry name" value="ILV_EDD_C"/>
</dbReference>
<dbReference type="Gene3D" id="3.50.30.80">
    <property type="entry name" value="IlvD/EDD C-terminal domain-like"/>
    <property type="match status" value="1"/>
</dbReference>
<comment type="cofactor">
    <cofactor evidence="1 15">
        <name>Mg(2+)</name>
        <dbReference type="ChEBI" id="CHEBI:18420"/>
    </cofactor>
</comment>